<proteinExistence type="predicted"/>
<evidence type="ECO:0000256" key="1">
    <source>
        <dbReference type="SAM" id="MobiDB-lite"/>
    </source>
</evidence>
<dbReference type="SUPFAM" id="SSF141868">
    <property type="entry name" value="EAL domain-like"/>
    <property type="match status" value="1"/>
</dbReference>
<sequence length="263" mass="28550">MHDRRRRQDRRRTDPHPVAGELADAMADDAITMVFQPQFRCADGAVCGAEALIRWQHPEHGHMNGDRLVAIAQHGGLGRRLARHVARSAMEAAAGWPAHIGVSFNVTAMDLHDRTFGEDLLALLGETGLSPERLTLEITEQALVDDVEQSAERLAALAENGIHLALDDFGAGFCNFRYLKLLPLHALKLDRAMVEGIASDERDLAVLRGIVAMAKALGLSVTAEGVETEAVRDLVAQEGCTAWQGFLGAKPLAEPDFARLLKG</sequence>
<dbReference type="PANTHER" id="PTHR33121">
    <property type="entry name" value="CYCLIC DI-GMP PHOSPHODIESTERASE PDEF"/>
    <property type="match status" value="1"/>
</dbReference>
<feature type="domain" description="EAL" evidence="2">
    <location>
        <begin position="15"/>
        <end position="263"/>
    </location>
</feature>
<dbReference type="PROSITE" id="PS50883">
    <property type="entry name" value="EAL"/>
    <property type="match status" value="1"/>
</dbReference>
<accession>A0A0G9MWM2</accession>
<dbReference type="PATRIC" id="fig|502682.8.peg.669"/>
<dbReference type="GO" id="GO:0071111">
    <property type="term" value="F:cyclic-guanylate-specific phosphodiesterase activity"/>
    <property type="evidence" value="ECO:0007669"/>
    <property type="project" value="InterPro"/>
</dbReference>
<dbReference type="STRING" id="502682.BMF35_a2079"/>
<evidence type="ECO:0000313" key="4">
    <source>
        <dbReference type="Proteomes" id="UP000053070"/>
    </source>
</evidence>
<dbReference type="InterPro" id="IPR001633">
    <property type="entry name" value="EAL_dom"/>
</dbReference>
<dbReference type="SMART" id="SM00052">
    <property type="entry name" value="EAL"/>
    <property type="match status" value="1"/>
</dbReference>
<keyword evidence="4" id="KW-1185">Reference proteome</keyword>
<gene>
    <name evidence="3" type="ORF">AAW01_03275</name>
</gene>
<protein>
    <recommendedName>
        <fullName evidence="2">EAL domain-containing protein</fullName>
    </recommendedName>
</protein>
<dbReference type="AlphaFoldDB" id="A0A0G9MWM2"/>
<dbReference type="Gene3D" id="3.20.20.450">
    <property type="entry name" value="EAL domain"/>
    <property type="match status" value="1"/>
</dbReference>
<dbReference type="EMBL" id="LBHC01000001">
    <property type="protein sequence ID" value="KLE33648.1"/>
    <property type="molecule type" value="Genomic_DNA"/>
</dbReference>
<feature type="region of interest" description="Disordered" evidence="1">
    <location>
        <begin position="1"/>
        <end position="20"/>
    </location>
</feature>
<comment type="caution">
    <text evidence="3">The sequence shown here is derived from an EMBL/GenBank/DDBJ whole genome shotgun (WGS) entry which is preliminary data.</text>
</comment>
<evidence type="ECO:0000259" key="2">
    <source>
        <dbReference type="PROSITE" id="PS50883"/>
    </source>
</evidence>
<feature type="compositionally biased region" description="Basic residues" evidence="1">
    <location>
        <begin position="1"/>
        <end position="10"/>
    </location>
</feature>
<dbReference type="PANTHER" id="PTHR33121:SF70">
    <property type="entry name" value="SIGNALING PROTEIN YKOW"/>
    <property type="match status" value="1"/>
</dbReference>
<dbReference type="Pfam" id="PF00563">
    <property type="entry name" value="EAL"/>
    <property type="match status" value="1"/>
</dbReference>
<dbReference type="InterPro" id="IPR035919">
    <property type="entry name" value="EAL_sf"/>
</dbReference>
<evidence type="ECO:0000313" key="3">
    <source>
        <dbReference type="EMBL" id="KLE33648.1"/>
    </source>
</evidence>
<dbReference type="Proteomes" id="UP000053070">
    <property type="component" value="Unassembled WGS sequence"/>
</dbReference>
<dbReference type="CDD" id="cd01948">
    <property type="entry name" value="EAL"/>
    <property type="match status" value="1"/>
</dbReference>
<organism evidence="3 4">
    <name type="scientific">Aurantiacibacter gangjinensis</name>
    <dbReference type="NCBI Taxonomy" id="502682"/>
    <lineage>
        <taxon>Bacteria</taxon>
        <taxon>Pseudomonadati</taxon>
        <taxon>Pseudomonadota</taxon>
        <taxon>Alphaproteobacteria</taxon>
        <taxon>Sphingomonadales</taxon>
        <taxon>Erythrobacteraceae</taxon>
        <taxon>Aurantiacibacter</taxon>
    </lineage>
</organism>
<dbReference type="InterPro" id="IPR050706">
    <property type="entry name" value="Cyclic-di-GMP_PDE-like"/>
</dbReference>
<name>A0A0G9MWM2_9SPHN</name>
<reference evidence="3 4" key="1">
    <citation type="submission" date="2015-04" db="EMBL/GenBank/DDBJ databases">
        <title>The draft genome sequence of Erythrobacr gangjinensis K7-2.</title>
        <authorList>
            <person name="Zhuang L."/>
            <person name="Liu Y."/>
            <person name="Shao Z."/>
        </authorList>
    </citation>
    <scope>NUCLEOTIDE SEQUENCE [LARGE SCALE GENOMIC DNA]</scope>
    <source>
        <strain evidence="3 4">K7-2</strain>
    </source>
</reference>